<reference evidence="1" key="1">
    <citation type="submission" date="2021-05" db="EMBL/GenBank/DDBJ databases">
        <title>Comparative genomics of three Colletotrichum scovillei strains and genetic complementation revealed genes involved fungal growth and virulence on chili pepper.</title>
        <authorList>
            <person name="Hsieh D.-K."/>
            <person name="Chuang S.-C."/>
            <person name="Chen C.-Y."/>
            <person name="Chao Y.-T."/>
            <person name="Lu M.-Y.J."/>
            <person name="Lee M.-H."/>
            <person name="Shih M.-C."/>
        </authorList>
    </citation>
    <scope>NUCLEOTIDE SEQUENCE</scope>
    <source>
        <strain evidence="1">Coll-153</strain>
    </source>
</reference>
<organism evidence="1 2">
    <name type="scientific">Colletotrichum scovillei</name>
    <dbReference type="NCBI Taxonomy" id="1209932"/>
    <lineage>
        <taxon>Eukaryota</taxon>
        <taxon>Fungi</taxon>
        <taxon>Dikarya</taxon>
        <taxon>Ascomycota</taxon>
        <taxon>Pezizomycotina</taxon>
        <taxon>Sordariomycetes</taxon>
        <taxon>Hypocreomycetidae</taxon>
        <taxon>Glomerellales</taxon>
        <taxon>Glomerellaceae</taxon>
        <taxon>Colletotrichum</taxon>
        <taxon>Colletotrichum acutatum species complex</taxon>
    </lineage>
</organism>
<comment type="caution">
    <text evidence="1">The sequence shown here is derived from an EMBL/GenBank/DDBJ whole genome shotgun (WGS) entry which is preliminary data.</text>
</comment>
<dbReference type="AlphaFoldDB" id="A0A9P7RA05"/>
<evidence type="ECO:0000313" key="1">
    <source>
        <dbReference type="EMBL" id="KAG7051149.1"/>
    </source>
</evidence>
<accession>A0A9P7RA05</accession>
<dbReference type="Proteomes" id="UP000699042">
    <property type="component" value="Unassembled WGS sequence"/>
</dbReference>
<protein>
    <submittedName>
        <fullName evidence="1">Uncharacterized protein</fullName>
    </submittedName>
</protein>
<evidence type="ECO:0000313" key="2">
    <source>
        <dbReference type="Proteomes" id="UP000699042"/>
    </source>
</evidence>
<proteinExistence type="predicted"/>
<name>A0A9P7RA05_9PEZI</name>
<gene>
    <name evidence="1" type="ORF">JMJ77_001775</name>
</gene>
<sequence>ITHHHVHNQPSQAFGFDIGFPSLPPNHPKLSFAPRSRTWPYVPLSPSPLYNSFGRTYVYTPHQLLRSLIHRRPIFIVLRSQLPIGHEE</sequence>
<feature type="non-terminal residue" evidence="1">
    <location>
        <position position="88"/>
    </location>
</feature>
<keyword evidence="2" id="KW-1185">Reference proteome</keyword>
<dbReference type="EMBL" id="JAESDN010000004">
    <property type="protein sequence ID" value="KAG7051149.1"/>
    <property type="molecule type" value="Genomic_DNA"/>
</dbReference>